<proteinExistence type="predicted"/>
<sequence>MSCSRTPNHRLVSIVAKQARIRRHQTQVRSPLASYGGAGMAYEGRVLVLGYWVWRGCWRHGGWDRLQR</sequence>
<name>A0A0B0P8J7_GOSAR</name>
<protein>
    <submittedName>
        <fullName evidence="1">Uncharacterized protein</fullName>
    </submittedName>
</protein>
<reference evidence="2" key="1">
    <citation type="submission" date="2014-09" db="EMBL/GenBank/DDBJ databases">
        <authorList>
            <person name="Mudge J."/>
            <person name="Ramaraj T."/>
            <person name="Lindquist I.E."/>
            <person name="Bharti A.K."/>
            <person name="Sundararajan A."/>
            <person name="Cameron C.T."/>
            <person name="Woodward J.E."/>
            <person name="May G.D."/>
            <person name="Brubaker C."/>
            <person name="Broadhvest J."/>
            <person name="Wilkins T.A."/>
        </authorList>
    </citation>
    <scope>NUCLEOTIDE SEQUENCE</scope>
    <source>
        <strain evidence="2">cv. AKA8401</strain>
    </source>
</reference>
<organism evidence="1 2">
    <name type="scientific">Gossypium arboreum</name>
    <name type="common">Tree cotton</name>
    <name type="synonym">Gossypium nanking</name>
    <dbReference type="NCBI Taxonomy" id="29729"/>
    <lineage>
        <taxon>Eukaryota</taxon>
        <taxon>Viridiplantae</taxon>
        <taxon>Streptophyta</taxon>
        <taxon>Embryophyta</taxon>
        <taxon>Tracheophyta</taxon>
        <taxon>Spermatophyta</taxon>
        <taxon>Magnoliopsida</taxon>
        <taxon>eudicotyledons</taxon>
        <taxon>Gunneridae</taxon>
        <taxon>Pentapetalae</taxon>
        <taxon>rosids</taxon>
        <taxon>malvids</taxon>
        <taxon>Malvales</taxon>
        <taxon>Malvaceae</taxon>
        <taxon>Malvoideae</taxon>
        <taxon>Gossypium</taxon>
    </lineage>
</organism>
<dbReference type="EMBL" id="KN417941">
    <property type="protein sequence ID" value="KHG21237.1"/>
    <property type="molecule type" value="Genomic_DNA"/>
</dbReference>
<accession>A0A0B0P8J7</accession>
<keyword evidence="2" id="KW-1185">Reference proteome</keyword>
<dbReference type="AlphaFoldDB" id="A0A0B0P8J7"/>
<evidence type="ECO:0000313" key="1">
    <source>
        <dbReference type="EMBL" id="KHG21237.1"/>
    </source>
</evidence>
<gene>
    <name evidence="1" type="ORF">F383_26939</name>
</gene>
<evidence type="ECO:0000313" key="2">
    <source>
        <dbReference type="Proteomes" id="UP000032142"/>
    </source>
</evidence>
<dbReference type="Proteomes" id="UP000032142">
    <property type="component" value="Unassembled WGS sequence"/>
</dbReference>